<evidence type="ECO:0000256" key="4">
    <source>
        <dbReference type="SAM" id="Phobius"/>
    </source>
</evidence>
<proteinExistence type="predicted"/>
<accession>A0A3B0BI80</accession>
<dbReference type="Gene3D" id="2.60.120.260">
    <property type="entry name" value="Galactose-binding domain-like"/>
    <property type="match status" value="2"/>
</dbReference>
<evidence type="ECO:0000313" key="7">
    <source>
        <dbReference type="Proteomes" id="UP000282311"/>
    </source>
</evidence>
<keyword evidence="7" id="KW-1185">Reference proteome</keyword>
<keyword evidence="2" id="KW-0964">Secreted</keyword>
<dbReference type="InterPro" id="IPR032518">
    <property type="entry name" value="HepII_N"/>
</dbReference>
<keyword evidence="4" id="KW-0812">Transmembrane</keyword>
<dbReference type="Proteomes" id="UP000282311">
    <property type="component" value="Unassembled WGS sequence"/>
</dbReference>
<dbReference type="InterPro" id="IPR008929">
    <property type="entry name" value="Chondroitin_lyas"/>
</dbReference>
<dbReference type="Pfam" id="PF00754">
    <property type="entry name" value="F5_F8_type_C"/>
    <property type="match status" value="1"/>
</dbReference>
<evidence type="ECO:0000256" key="3">
    <source>
        <dbReference type="ARBA" id="ARBA00022729"/>
    </source>
</evidence>
<dbReference type="Gene3D" id="1.50.10.100">
    <property type="entry name" value="Chondroitin AC/alginate lyase"/>
    <property type="match status" value="1"/>
</dbReference>
<dbReference type="InterPro" id="IPR008979">
    <property type="entry name" value="Galactose-bd-like_sf"/>
</dbReference>
<keyword evidence="4" id="KW-0472">Membrane</keyword>
<evidence type="ECO:0000256" key="2">
    <source>
        <dbReference type="ARBA" id="ARBA00022525"/>
    </source>
</evidence>
<evidence type="ECO:0000259" key="5">
    <source>
        <dbReference type="PROSITE" id="PS50022"/>
    </source>
</evidence>
<dbReference type="SUPFAM" id="SSF49373">
    <property type="entry name" value="Invasin/intimin cell-adhesion fragments"/>
    <property type="match status" value="1"/>
</dbReference>
<dbReference type="EMBL" id="RBAH01000028">
    <property type="protein sequence ID" value="RKN71829.1"/>
    <property type="molecule type" value="Genomic_DNA"/>
</dbReference>
<dbReference type="Gene3D" id="2.70.98.70">
    <property type="match status" value="1"/>
</dbReference>
<feature type="transmembrane region" description="Helical" evidence="4">
    <location>
        <begin position="40"/>
        <end position="59"/>
    </location>
</feature>
<comment type="subcellular location">
    <subcellularLocation>
        <location evidence="1">Secreted</location>
    </subcellularLocation>
</comment>
<dbReference type="SUPFAM" id="SSF48230">
    <property type="entry name" value="Chondroitin AC/alginate lyase"/>
    <property type="match status" value="1"/>
</dbReference>
<dbReference type="PROSITE" id="PS50022">
    <property type="entry name" value="FA58C_3"/>
    <property type="match status" value="1"/>
</dbReference>
<dbReference type="Pfam" id="PF24517">
    <property type="entry name" value="CBM96"/>
    <property type="match status" value="1"/>
</dbReference>
<evidence type="ECO:0000313" key="6">
    <source>
        <dbReference type="EMBL" id="RKN71829.1"/>
    </source>
</evidence>
<dbReference type="Pfam" id="PF02368">
    <property type="entry name" value="Big_2"/>
    <property type="match status" value="1"/>
</dbReference>
<keyword evidence="3" id="KW-0732">Signal</keyword>
<dbReference type="NCBIfam" id="NF033679">
    <property type="entry name" value="DNRLRE_dom"/>
    <property type="match status" value="1"/>
</dbReference>
<dbReference type="SMART" id="SM00635">
    <property type="entry name" value="BID_2"/>
    <property type="match status" value="2"/>
</dbReference>
<feature type="domain" description="F5/8 type C" evidence="5">
    <location>
        <begin position="900"/>
        <end position="1045"/>
    </location>
</feature>
<dbReference type="InterPro" id="IPR008964">
    <property type="entry name" value="Invasin/intimin_cell_adhesion"/>
</dbReference>
<dbReference type="InterPro" id="IPR003343">
    <property type="entry name" value="Big_2"/>
</dbReference>
<dbReference type="Pfam" id="PF22637">
    <property type="entry name" value="CBM_4_9_1"/>
    <property type="match status" value="1"/>
</dbReference>
<dbReference type="SUPFAM" id="SSF49785">
    <property type="entry name" value="Galactose-binding domain-like"/>
    <property type="match status" value="2"/>
</dbReference>
<dbReference type="Pfam" id="PF16332">
    <property type="entry name" value="DUF4962"/>
    <property type="match status" value="1"/>
</dbReference>
<dbReference type="PANTHER" id="PTHR38045:SF1">
    <property type="entry name" value="HEPARINASE II_III-LIKE PROTEIN"/>
    <property type="match status" value="1"/>
</dbReference>
<keyword evidence="4" id="KW-1133">Transmembrane helix</keyword>
<evidence type="ECO:0000256" key="1">
    <source>
        <dbReference type="ARBA" id="ARBA00004613"/>
    </source>
</evidence>
<dbReference type="GO" id="GO:0005576">
    <property type="term" value="C:extracellular region"/>
    <property type="evidence" value="ECO:0007669"/>
    <property type="project" value="UniProtKB-SubCell"/>
</dbReference>
<sequence>MYPIDLKPAHSQTYPIRRSVSPVNAITPWIRNRRSPLHRYIAIVAIACLIAGLLPLASAQAEAGAAVLPEGTNVLANGSFDSVTNDLPSSWNKWVASGTPVFTVDNAVYKEGSKSLRIEASAAARSSLNQSVSIEAGKTYNFSVWVKMDNIVSADKGIVLRYQFYNASNQKVGVDNYTASRKGTSDWGQITQRVVVPDGAVRVLYELFIWNATGTVWFDDAKVTKEVIVTDLINAQHPRLLATAADFAALQSRIATDTRLARWAAVIQTKADKLLTEPASQYEIPDGLRLLETSRKVLDRTYTLAMQYRLTLDSRYAERAWTELSAAGNFPDWNPRHFLDTAEMTHAFAIGYDWLYDYWTAERKTFLRDAIVNKGFTPALAGYNRPDFWVTTTNNWNFVVNGGIGMGALALGDEPAVKQTAEDLLQRGFASLPNALPQWAPDGGWYEGPGYWSYSIQYIGVYFKALQTALGTDFGLSASPGLPLNGDFPIFTTGPTNQTFNFADAGAGVPNSPSLHWFGSQYGKPEYGWWQTQRVDENPSPLDLLWYVPNSYAGPRAEQVALDKYFRGVEAVTFRSGWEDPNALFVGFKGTSLQKNHHNLDVGTFVLDALGVRWAQELGADNYNLPGYFGAQRWDYYRMRGEGQNVLVINPGLGPEQSDAPEIKMSRVESSPQEALAITDMTAAYAKDATKAERGVKLLDNRRMMLVQDEVTAIASSEYWWFMHTSTEVDEISPDGSTAILTKNGKRLWARILSPSQAKFSVMDAVPLPTSPNPAGQNPTTGIRKLAIHIEDVQNLRLAVLLVPLREGEAPPASLPAVEPLALWQVAPANPPLLSGIALNGVPLAGFDTGTFTYSHTIPAGSTVPPAVTASSADPNAAVTVQQATSLPGIATIEVTIAGTGSARYLIHFPGPVRAGDAGLSIMGVTASSDDGNVPANTIDDDLTTRWSALGDGEWIQYDLGAPQAIRSVSLAWYNGKTRSASFDIAISTDGTSWTNVYSGSSSGLSDELENYDIGERSARYVQIIGHGNTANLFNSITEARIYDRVASEQNKPPSLKTVSLTADKTAVKISETTQLHLSGTLTTGAPLDTSLADIQYFSANPSVVSVDSSGHVTALGAGTAKVAASVRLNGYLKFAVIEIEAIDPFNAKLLPIKDAYVRDGDYAAINYGKDGTFMVKNSSGGFHRQSFLQFDLGSIAGDLVSAKLTMYGSTNDSGGTNIDNTIHAVADDSWTETGLTWNNKPAYQEALATRNVGSPAWHQFDVTAFIAAQLAGDKIASLAVIQDVTPGLATSFNSKDNSSNKPYLEIKLADRNPPTLTVTGVTYNQSYASSAIPVITATDAESGVKTLTALLNGQPFVSGTPVTALGIHTLSATATDYAGNQAEQTVVFSVYDPAQGPVNAAGWFTDSGTVTGNTYGKIHLVTKLGFGGPGEPKNRLSLHMQDSGLKLELQTVQLLAIDSSAMQVQGIARGSDSADYVVSFALRQQAGNAPLASLTVSRADLAAPIVLTSGRPLTGNVQFR</sequence>
<reference evidence="6 7" key="1">
    <citation type="journal article" date="2007" name="Int. J. Syst. Evol. Microbiol.">
        <title>Paenibacillus ginsengarvi sp. nov., isolated from soil from ginseng cultivation.</title>
        <authorList>
            <person name="Yoon M.H."/>
            <person name="Ten L.N."/>
            <person name="Im W.T."/>
        </authorList>
    </citation>
    <scope>NUCLEOTIDE SEQUENCE [LARGE SCALE GENOMIC DNA]</scope>
    <source>
        <strain evidence="6 7">KCTC 13059</strain>
    </source>
</reference>
<dbReference type="NCBIfam" id="NF047446">
    <property type="entry name" value="barrel_OmpL47"/>
    <property type="match status" value="1"/>
</dbReference>
<name>A0A3B0BI80_9BACL</name>
<dbReference type="InterPro" id="IPR000421">
    <property type="entry name" value="FA58C"/>
</dbReference>
<dbReference type="InterPro" id="IPR054563">
    <property type="entry name" value="HylB-like_N"/>
</dbReference>
<dbReference type="InterPro" id="IPR058094">
    <property type="entry name" value="Ig-like_OmpL47-like"/>
</dbReference>
<protein>
    <submittedName>
        <fullName evidence="6">DNRLRE domain-containing protein</fullName>
    </submittedName>
</protein>
<gene>
    <name evidence="6" type="ORF">D7M11_28775</name>
</gene>
<organism evidence="6 7">
    <name type="scientific">Paenibacillus ginsengarvi</name>
    <dbReference type="NCBI Taxonomy" id="400777"/>
    <lineage>
        <taxon>Bacteria</taxon>
        <taxon>Bacillati</taxon>
        <taxon>Bacillota</taxon>
        <taxon>Bacilli</taxon>
        <taxon>Bacillales</taxon>
        <taxon>Paenibacillaceae</taxon>
        <taxon>Paenibacillus</taxon>
    </lineage>
</organism>
<dbReference type="PANTHER" id="PTHR38045">
    <property type="entry name" value="CHROMOSOME 1, WHOLE GENOME SHOTGUN SEQUENCE"/>
    <property type="match status" value="1"/>
</dbReference>
<comment type="caution">
    <text evidence="6">The sequence shown here is derived from an EMBL/GenBank/DDBJ whole genome shotgun (WGS) entry which is preliminary data.</text>
</comment>
<dbReference type="InterPro" id="IPR055372">
    <property type="entry name" value="CBM96"/>
</dbReference>
<dbReference type="Gene3D" id="2.60.40.1080">
    <property type="match status" value="1"/>
</dbReference>